<sequence length="177" mass="19984">MGQTRVTLADVYQQVEQLQAQVGRLRLDMEALQRENDSLRKALEAQTRQQSALVTQCNQISAQVNAQQGAWASRETALKKEIYAEMTRQMKDLASQTQQGFDQLTKARSYSQQNQTTSFDQDYPQTGISYVVKSGDSLWKIARDNNSSVRDIQNANQITNPGDLKVGQTIFVPQRNP</sequence>
<dbReference type="Proteomes" id="UP000546464">
    <property type="component" value="Unassembled WGS sequence"/>
</dbReference>
<reference evidence="3 4" key="1">
    <citation type="submission" date="2020-07" db="EMBL/GenBank/DDBJ databases">
        <authorList>
            <person name="Feng X."/>
        </authorList>
    </citation>
    <scope>NUCLEOTIDE SEQUENCE [LARGE SCALE GENOMIC DNA]</scope>
    <source>
        <strain evidence="3 4">JCM31066</strain>
    </source>
</reference>
<dbReference type="CDD" id="cd00118">
    <property type="entry name" value="LysM"/>
    <property type="match status" value="1"/>
</dbReference>
<dbReference type="SUPFAM" id="SSF54106">
    <property type="entry name" value="LysM domain"/>
    <property type="match status" value="1"/>
</dbReference>
<accession>A0A842HCZ0</accession>
<dbReference type="EMBL" id="JACHVB010000014">
    <property type="protein sequence ID" value="MBC2593566.1"/>
    <property type="molecule type" value="Genomic_DNA"/>
</dbReference>
<dbReference type="SMART" id="SM00257">
    <property type="entry name" value="LysM"/>
    <property type="match status" value="1"/>
</dbReference>
<evidence type="ECO:0000313" key="4">
    <source>
        <dbReference type="Proteomes" id="UP000546464"/>
    </source>
</evidence>
<dbReference type="PROSITE" id="PS51782">
    <property type="entry name" value="LYSM"/>
    <property type="match status" value="1"/>
</dbReference>
<dbReference type="AlphaFoldDB" id="A0A842HCZ0"/>
<keyword evidence="4" id="KW-1185">Reference proteome</keyword>
<organism evidence="3 4">
    <name type="scientific">Ruficoccus amylovorans</name>
    <dbReference type="NCBI Taxonomy" id="1804625"/>
    <lineage>
        <taxon>Bacteria</taxon>
        <taxon>Pseudomonadati</taxon>
        <taxon>Verrucomicrobiota</taxon>
        <taxon>Opitutia</taxon>
        <taxon>Puniceicoccales</taxon>
        <taxon>Cerasicoccaceae</taxon>
        <taxon>Ruficoccus</taxon>
    </lineage>
</organism>
<protein>
    <submittedName>
        <fullName evidence="3">LysM peptidoglycan-binding domain-containing protein</fullName>
    </submittedName>
</protein>
<dbReference type="GO" id="GO:0008932">
    <property type="term" value="F:lytic endotransglycosylase activity"/>
    <property type="evidence" value="ECO:0007669"/>
    <property type="project" value="TreeGrafter"/>
</dbReference>
<dbReference type="InterPro" id="IPR036779">
    <property type="entry name" value="LysM_dom_sf"/>
</dbReference>
<evidence type="ECO:0000256" key="1">
    <source>
        <dbReference type="SAM" id="Coils"/>
    </source>
</evidence>
<evidence type="ECO:0000259" key="2">
    <source>
        <dbReference type="PROSITE" id="PS51782"/>
    </source>
</evidence>
<dbReference type="RefSeq" id="WP_185674571.1">
    <property type="nucleotide sequence ID" value="NZ_JACHVB010000014.1"/>
</dbReference>
<gene>
    <name evidence="3" type="ORF">H5P28_04755</name>
</gene>
<proteinExistence type="predicted"/>
<feature type="domain" description="LysM" evidence="2">
    <location>
        <begin position="128"/>
        <end position="172"/>
    </location>
</feature>
<dbReference type="PANTHER" id="PTHR33734:SF22">
    <property type="entry name" value="MEMBRANE-BOUND LYTIC MUREIN TRANSGLYCOSYLASE D"/>
    <property type="match status" value="1"/>
</dbReference>
<name>A0A842HCZ0_9BACT</name>
<dbReference type="PANTHER" id="PTHR33734">
    <property type="entry name" value="LYSM DOMAIN-CONTAINING GPI-ANCHORED PROTEIN 2"/>
    <property type="match status" value="1"/>
</dbReference>
<feature type="coiled-coil region" evidence="1">
    <location>
        <begin position="8"/>
        <end position="49"/>
    </location>
</feature>
<dbReference type="Pfam" id="PF01476">
    <property type="entry name" value="LysM"/>
    <property type="match status" value="1"/>
</dbReference>
<evidence type="ECO:0000313" key="3">
    <source>
        <dbReference type="EMBL" id="MBC2593566.1"/>
    </source>
</evidence>
<dbReference type="InterPro" id="IPR018392">
    <property type="entry name" value="LysM"/>
</dbReference>
<dbReference type="Gene3D" id="3.10.350.10">
    <property type="entry name" value="LysM domain"/>
    <property type="match status" value="1"/>
</dbReference>
<keyword evidence="1" id="KW-0175">Coiled coil</keyword>
<comment type="caution">
    <text evidence="3">The sequence shown here is derived from an EMBL/GenBank/DDBJ whole genome shotgun (WGS) entry which is preliminary data.</text>
</comment>